<evidence type="ECO:0000256" key="4">
    <source>
        <dbReference type="ARBA" id="ARBA00022679"/>
    </source>
</evidence>
<protein>
    <recommendedName>
        <fullName evidence="6">Ribosomal RNA small subunit methyltransferase I</fullName>
        <ecNumber evidence="6">2.1.1.198</ecNumber>
    </recommendedName>
    <alternativeName>
        <fullName evidence="6">16S rRNA 2'-O-ribose C1402 methyltransferase</fullName>
    </alternativeName>
    <alternativeName>
        <fullName evidence="6">rRNA (cytidine-2'-O-)-methyltransferase RsmI</fullName>
    </alternativeName>
</protein>
<dbReference type="Pfam" id="PF07091">
    <property type="entry name" value="FmrO"/>
    <property type="match status" value="1"/>
</dbReference>
<evidence type="ECO:0000313" key="8">
    <source>
        <dbReference type="EMBL" id="GLL00074.1"/>
    </source>
</evidence>
<dbReference type="GO" id="GO:0005737">
    <property type="term" value="C:cytoplasm"/>
    <property type="evidence" value="ECO:0007669"/>
    <property type="project" value="UniProtKB-SubCell"/>
</dbReference>
<dbReference type="PANTHER" id="PTHR46111">
    <property type="entry name" value="RIBOSOMAL RNA SMALL SUBUNIT METHYLTRANSFERASE I"/>
    <property type="match status" value="1"/>
</dbReference>
<comment type="subcellular location">
    <subcellularLocation>
        <location evidence="6">Cytoplasm</location>
    </subcellularLocation>
</comment>
<organism evidence="8 9">
    <name type="scientific">Dactylosporangium matsuzakiense</name>
    <dbReference type="NCBI Taxonomy" id="53360"/>
    <lineage>
        <taxon>Bacteria</taxon>
        <taxon>Bacillati</taxon>
        <taxon>Actinomycetota</taxon>
        <taxon>Actinomycetes</taxon>
        <taxon>Micromonosporales</taxon>
        <taxon>Micromonosporaceae</taxon>
        <taxon>Dactylosporangium</taxon>
    </lineage>
</organism>
<sequence length="520" mass="54708">MARSTGSPAERAAEVARQVLAAPKYRSLDEALVNRLAQEAAERFKDRGEAVKWAKRKLHQAFGAFLSGTPAQAVSACVAKIAAGADPKEAAREAMRAHASSAERVDWLDPFYATIEQWCGPASSVVDLACGLNALALPWMALAPDATYTGLDVDRTLAEALGALDTVFPVRVTAATADLVADPPRLEADVALVLKTLTTVEQQRSGAAQRLIAALDCRHVVVTLPRRSLSGKRGYADDADAIVGNAIQGTGYEIADTAAFGDEAMYHLVRVAAAEAGVAEAGVTEAADPASEGGALTLVGTPIGNLGDLSDGALAALRAADVVCAEDTRRTRKLLSAYDLHPAQLVSVREHNEERSAARVLDQLRAGRRVALVSDAGMPMLSDPGQRVARHVLDGGGELRVAPGPDAASTALLLSGLPAQRWCFEGFLPAKGAERAQRVAAVTGEPRTVVLYEAPHRLLRTLDDLVAAAGAARPVAVLNDLTKFYERAWRGALGQVRDELAAGPEPRGEFVIVLGGQSPR</sequence>
<dbReference type="Gene3D" id="3.30.950.10">
    <property type="entry name" value="Methyltransferase, Cobalt-precorrin-4 Transmethylase, Domain 2"/>
    <property type="match status" value="1"/>
</dbReference>
<comment type="caution">
    <text evidence="8">The sequence shown here is derived from an EMBL/GenBank/DDBJ whole genome shotgun (WGS) entry which is preliminary data.</text>
</comment>
<evidence type="ECO:0000256" key="3">
    <source>
        <dbReference type="ARBA" id="ARBA00022603"/>
    </source>
</evidence>
<accession>A0A9W6NK94</accession>
<dbReference type="EC" id="2.1.1.198" evidence="6"/>
<reference evidence="8" key="2">
    <citation type="submission" date="2023-01" db="EMBL/GenBank/DDBJ databases">
        <authorList>
            <person name="Sun Q."/>
            <person name="Evtushenko L."/>
        </authorList>
    </citation>
    <scope>NUCLEOTIDE SEQUENCE</scope>
    <source>
        <strain evidence="8">VKM Ac-1321</strain>
    </source>
</reference>
<evidence type="ECO:0000259" key="7">
    <source>
        <dbReference type="Pfam" id="PF00590"/>
    </source>
</evidence>
<evidence type="ECO:0000313" key="9">
    <source>
        <dbReference type="Proteomes" id="UP001143480"/>
    </source>
</evidence>
<dbReference type="InterPro" id="IPR014776">
    <property type="entry name" value="4pyrrole_Mease_sub2"/>
</dbReference>
<dbReference type="InterPro" id="IPR029063">
    <property type="entry name" value="SAM-dependent_MTases_sf"/>
</dbReference>
<dbReference type="Gene3D" id="3.40.1010.10">
    <property type="entry name" value="Cobalt-precorrin-4 Transmethylase, Domain 1"/>
    <property type="match status" value="1"/>
</dbReference>
<dbReference type="AlphaFoldDB" id="A0A9W6NK94"/>
<dbReference type="Proteomes" id="UP001143480">
    <property type="component" value="Unassembled WGS sequence"/>
</dbReference>
<keyword evidence="3 6" id="KW-0489">Methyltransferase</keyword>
<gene>
    <name evidence="6" type="primary">rsmI</name>
    <name evidence="8" type="ORF">GCM10017581_018140</name>
</gene>
<dbReference type="PROSITE" id="PS01296">
    <property type="entry name" value="RSMI"/>
    <property type="match status" value="1"/>
</dbReference>
<dbReference type="Pfam" id="PF00590">
    <property type="entry name" value="TP_methylase"/>
    <property type="match status" value="1"/>
</dbReference>
<keyword evidence="4 6" id="KW-0808">Transferase</keyword>
<dbReference type="RefSeq" id="WP_261962843.1">
    <property type="nucleotide sequence ID" value="NZ_BAAAXA010000001.1"/>
</dbReference>
<dbReference type="InterPro" id="IPR018063">
    <property type="entry name" value="SAM_MeTrfase_RsmI_CS"/>
</dbReference>
<dbReference type="PANTHER" id="PTHR46111:SF1">
    <property type="entry name" value="RIBOSOMAL RNA SMALL SUBUNIT METHYLTRANSFERASE I"/>
    <property type="match status" value="1"/>
</dbReference>
<dbReference type="CDD" id="cd11648">
    <property type="entry name" value="RsmI"/>
    <property type="match status" value="1"/>
</dbReference>
<proteinExistence type="inferred from homology"/>
<keyword evidence="1 6" id="KW-0963">Cytoplasm</keyword>
<comment type="function">
    <text evidence="6">Catalyzes the 2'-O-methylation of the ribose of cytidine 1402 (C1402) in 16S rRNA.</text>
</comment>
<evidence type="ECO:0000256" key="2">
    <source>
        <dbReference type="ARBA" id="ARBA00022552"/>
    </source>
</evidence>
<dbReference type="GO" id="GO:0070677">
    <property type="term" value="F:rRNA (cytosine-2'-O-)-methyltransferase activity"/>
    <property type="evidence" value="ECO:0007669"/>
    <property type="project" value="UniProtKB-UniRule"/>
</dbReference>
<keyword evidence="2 6" id="KW-0698">rRNA processing</keyword>
<dbReference type="Gene3D" id="1.10.8.10">
    <property type="entry name" value="DNA helicase RuvA subunit, C-terminal domain"/>
    <property type="match status" value="1"/>
</dbReference>
<comment type="similarity">
    <text evidence="6">Belongs to the methyltransferase superfamily. RsmI family.</text>
</comment>
<evidence type="ECO:0000256" key="6">
    <source>
        <dbReference type="HAMAP-Rule" id="MF_01877"/>
    </source>
</evidence>
<evidence type="ECO:0000256" key="5">
    <source>
        <dbReference type="ARBA" id="ARBA00022691"/>
    </source>
</evidence>
<dbReference type="EMBL" id="BSFP01000006">
    <property type="protein sequence ID" value="GLL00074.1"/>
    <property type="molecule type" value="Genomic_DNA"/>
</dbReference>
<dbReference type="InterPro" id="IPR035996">
    <property type="entry name" value="4pyrrol_Methylase_sf"/>
</dbReference>
<dbReference type="SUPFAM" id="SSF53790">
    <property type="entry name" value="Tetrapyrrole methylase"/>
    <property type="match status" value="1"/>
</dbReference>
<dbReference type="InterPro" id="IPR014777">
    <property type="entry name" value="4pyrrole_Mease_sub1"/>
</dbReference>
<evidence type="ECO:0000256" key="1">
    <source>
        <dbReference type="ARBA" id="ARBA00022490"/>
    </source>
</evidence>
<dbReference type="HAMAP" id="MF_01877">
    <property type="entry name" value="16SrRNA_methyltr_I"/>
    <property type="match status" value="1"/>
</dbReference>
<name>A0A9W6NK94_9ACTN</name>
<dbReference type="InterPro" id="IPR000878">
    <property type="entry name" value="4pyrrol_Mease"/>
</dbReference>
<dbReference type="FunFam" id="3.30.950.10:FF:000002">
    <property type="entry name" value="Ribosomal RNA small subunit methyltransferase I"/>
    <property type="match status" value="1"/>
</dbReference>
<dbReference type="InterPro" id="IPR025981">
    <property type="entry name" value="rRNA_MeTrfase"/>
</dbReference>
<keyword evidence="5 6" id="KW-0949">S-adenosyl-L-methionine</keyword>
<comment type="catalytic activity">
    <reaction evidence="6">
        <text>cytidine(1402) in 16S rRNA + S-adenosyl-L-methionine = 2'-O-methylcytidine(1402) in 16S rRNA + S-adenosyl-L-homocysteine + H(+)</text>
        <dbReference type="Rhea" id="RHEA:42924"/>
        <dbReference type="Rhea" id="RHEA-COMP:10285"/>
        <dbReference type="Rhea" id="RHEA-COMP:10286"/>
        <dbReference type="ChEBI" id="CHEBI:15378"/>
        <dbReference type="ChEBI" id="CHEBI:57856"/>
        <dbReference type="ChEBI" id="CHEBI:59789"/>
        <dbReference type="ChEBI" id="CHEBI:74495"/>
        <dbReference type="ChEBI" id="CHEBI:82748"/>
        <dbReference type="EC" id="2.1.1.198"/>
    </reaction>
</comment>
<dbReference type="InterPro" id="IPR008189">
    <property type="entry name" value="rRNA_ssu_MeTfrase_I"/>
</dbReference>
<keyword evidence="9" id="KW-1185">Reference proteome</keyword>
<dbReference type="Gene3D" id="3.40.50.150">
    <property type="entry name" value="Vaccinia Virus protein VP39"/>
    <property type="match status" value="1"/>
</dbReference>
<dbReference type="NCBIfam" id="TIGR00096">
    <property type="entry name" value="16S rRNA (cytidine(1402)-2'-O)-methyltransferase"/>
    <property type="match status" value="1"/>
</dbReference>
<dbReference type="SUPFAM" id="SSF53335">
    <property type="entry name" value="S-adenosyl-L-methionine-dependent methyltransferases"/>
    <property type="match status" value="1"/>
</dbReference>
<reference evidence="8" key="1">
    <citation type="journal article" date="2014" name="Int. J. Syst. Evol. Microbiol.">
        <title>Complete genome sequence of Corynebacterium casei LMG S-19264T (=DSM 44701T), isolated from a smear-ripened cheese.</title>
        <authorList>
            <consortium name="US DOE Joint Genome Institute (JGI-PGF)"/>
            <person name="Walter F."/>
            <person name="Albersmeier A."/>
            <person name="Kalinowski J."/>
            <person name="Ruckert C."/>
        </authorList>
    </citation>
    <scope>NUCLEOTIDE SEQUENCE</scope>
    <source>
        <strain evidence="8">VKM Ac-1321</strain>
    </source>
</reference>
<feature type="domain" description="Tetrapyrrole methylase" evidence="7">
    <location>
        <begin position="296"/>
        <end position="496"/>
    </location>
</feature>